<proteinExistence type="predicted"/>
<accession>A0ABS8VJY4</accession>
<dbReference type="EMBL" id="JACEIK010004733">
    <property type="protein sequence ID" value="MCD9646269.1"/>
    <property type="molecule type" value="Genomic_DNA"/>
</dbReference>
<evidence type="ECO:0000313" key="2">
    <source>
        <dbReference type="Proteomes" id="UP000823775"/>
    </source>
</evidence>
<comment type="caution">
    <text evidence="1">The sequence shown here is derived from an EMBL/GenBank/DDBJ whole genome shotgun (WGS) entry which is preliminary data.</text>
</comment>
<keyword evidence="2" id="KW-1185">Reference proteome</keyword>
<gene>
    <name evidence="1" type="ORF">HAX54_035990</name>
</gene>
<name>A0ABS8VJY4_DATST</name>
<evidence type="ECO:0000313" key="1">
    <source>
        <dbReference type="EMBL" id="MCD9646269.1"/>
    </source>
</evidence>
<dbReference type="Proteomes" id="UP000823775">
    <property type="component" value="Unassembled WGS sequence"/>
</dbReference>
<reference evidence="1 2" key="1">
    <citation type="journal article" date="2021" name="BMC Genomics">
        <title>Datura genome reveals duplications of psychoactive alkaloid biosynthetic genes and high mutation rate following tissue culture.</title>
        <authorList>
            <person name="Rajewski A."/>
            <person name="Carter-House D."/>
            <person name="Stajich J."/>
            <person name="Litt A."/>
        </authorList>
    </citation>
    <scope>NUCLEOTIDE SEQUENCE [LARGE SCALE GENOMIC DNA]</scope>
    <source>
        <strain evidence="1">AR-01</strain>
    </source>
</reference>
<organism evidence="1 2">
    <name type="scientific">Datura stramonium</name>
    <name type="common">Jimsonweed</name>
    <name type="synonym">Common thornapple</name>
    <dbReference type="NCBI Taxonomy" id="4076"/>
    <lineage>
        <taxon>Eukaryota</taxon>
        <taxon>Viridiplantae</taxon>
        <taxon>Streptophyta</taxon>
        <taxon>Embryophyta</taxon>
        <taxon>Tracheophyta</taxon>
        <taxon>Spermatophyta</taxon>
        <taxon>Magnoliopsida</taxon>
        <taxon>eudicotyledons</taxon>
        <taxon>Gunneridae</taxon>
        <taxon>Pentapetalae</taxon>
        <taxon>asterids</taxon>
        <taxon>lamiids</taxon>
        <taxon>Solanales</taxon>
        <taxon>Solanaceae</taxon>
        <taxon>Solanoideae</taxon>
        <taxon>Datureae</taxon>
        <taxon>Datura</taxon>
    </lineage>
</organism>
<sequence>MDWIETTFPLKPFVSVLISDRTEFLSKSPPRPLLCIASFSPNQFNYQSLICGCAGNYKLHGDVPRALKFVRDYFQASIFGDSIIQRPELSIDWEVLFSLRIDPLRD</sequence>
<protein>
    <submittedName>
        <fullName evidence="1">Uncharacterized protein</fullName>
    </submittedName>
</protein>